<dbReference type="InterPro" id="IPR020011">
    <property type="entry name" value="FimV_C"/>
</dbReference>
<feature type="coiled-coil region" evidence="1">
    <location>
        <begin position="187"/>
        <end position="258"/>
    </location>
</feature>
<feature type="signal peptide" evidence="4">
    <location>
        <begin position="1"/>
        <end position="26"/>
    </location>
</feature>
<feature type="compositionally biased region" description="Acidic residues" evidence="2">
    <location>
        <begin position="807"/>
        <end position="817"/>
    </location>
</feature>
<feature type="compositionally biased region" description="Low complexity" evidence="2">
    <location>
        <begin position="855"/>
        <end position="867"/>
    </location>
</feature>
<organism evidence="5 6">
    <name type="scientific">Colwellia echini</name>
    <dbReference type="NCBI Taxonomy" id="1982103"/>
    <lineage>
        <taxon>Bacteria</taxon>
        <taxon>Pseudomonadati</taxon>
        <taxon>Pseudomonadota</taxon>
        <taxon>Gammaproteobacteria</taxon>
        <taxon>Alteromonadales</taxon>
        <taxon>Colwelliaceae</taxon>
        <taxon>Colwellia</taxon>
    </lineage>
</organism>
<feature type="region of interest" description="Disordered" evidence="2">
    <location>
        <begin position="777"/>
        <end position="817"/>
    </location>
</feature>
<dbReference type="NCBIfam" id="TIGR03504">
    <property type="entry name" value="FimV_Cterm"/>
    <property type="match status" value="1"/>
</dbReference>
<feature type="compositionally biased region" description="Polar residues" evidence="2">
    <location>
        <begin position="1030"/>
        <end position="1041"/>
    </location>
</feature>
<feature type="compositionally biased region" description="Acidic residues" evidence="2">
    <location>
        <begin position="579"/>
        <end position="595"/>
    </location>
</feature>
<feature type="compositionally biased region" description="Low complexity" evidence="2">
    <location>
        <begin position="514"/>
        <end position="529"/>
    </location>
</feature>
<proteinExistence type="predicted"/>
<feature type="region of interest" description="Disordered" evidence="2">
    <location>
        <begin position="852"/>
        <end position="875"/>
    </location>
</feature>
<keyword evidence="3" id="KW-0812">Transmembrane</keyword>
<feature type="compositionally biased region" description="Low complexity" evidence="2">
    <location>
        <begin position="677"/>
        <end position="691"/>
    </location>
</feature>
<keyword evidence="3" id="KW-0472">Membrane</keyword>
<feature type="compositionally biased region" description="Low complexity" evidence="2">
    <location>
        <begin position="641"/>
        <end position="657"/>
    </location>
</feature>
<evidence type="ECO:0000313" key="6">
    <source>
        <dbReference type="Proteomes" id="UP000815846"/>
    </source>
</evidence>
<feature type="compositionally biased region" description="Acidic residues" evidence="2">
    <location>
        <begin position="950"/>
        <end position="962"/>
    </location>
</feature>
<dbReference type="Gene3D" id="1.20.58.2200">
    <property type="match status" value="1"/>
</dbReference>
<keyword evidence="6" id="KW-1185">Reference proteome</keyword>
<feature type="compositionally biased region" description="Acidic residues" evidence="2">
    <location>
        <begin position="1005"/>
        <end position="1016"/>
    </location>
</feature>
<feature type="compositionally biased region" description="Acidic residues" evidence="2">
    <location>
        <begin position="1042"/>
        <end position="1064"/>
    </location>
</feature>
<comment type="caution">
    <text evidence="5">The sequence shown here is derived from an EMBL/GenBank/DDBJ whole genome shotgun (WGS) entry which is preliminary data.</text>
</comment>
<evidence type="ECO:0000313" key="5">
    <source>
        <dbReference type="EMBL" id="TYK66457.1"/>
    </source>
</evidence>
<accession>A0ABY3MZN0</accession>
<feature type="compositionally biased region" description="Acidic residues" evidence="2">
    <location>
        <begin position="537"/>
        <end position="553"/>
    </location>
</feature>
<feature type="region of interest" description="Disordered" evidence="2">
    <location>
        <begin position="983"/>
        <end position="1068"/>
    </location>
</feature>
<sequence>MQKLLRLCLWQAIFISILTAHFHLNAEEERGIRMLGPKSSDVFPYERYGPIQSTDTLWNIATRVRPDARLSIYQVMHALYIENPQGFVDNNINYLVESEYLKIPSFNAMMAIDANEAKAKFQSASQSWKKAQPKKPKEIEPIVPSVKKEDLDSVKTEINDQMQKFDGQQQQRLETIQNDITDSIDGLQTILKENDDLRQRLSTFNDKLGVMQEEVAKGKEIKLQMDDMIKLQQALLAKAEAREKELLLEKQLAELSKQDITSQLWFMILMGTLPAILVLGLLAFLFKRRKQASDEAFFSELENKKQPDKVPETGAAVAAATEEALDLTLDDELDLSLELDNELDLSLDDDIDLSIDDELSLDNDVIHLDDDDNLDELDDLDDILLDDDSDNDLLDIEDSEEENIDSLLSGLDDDIQDTDAELENGELDQDDLNSLLSGLDDEIETSALTEENEELEGGELSQDDLNDLLNGFAADDDNELDDAIEEEIAESKSPVEPKPETDVTEPDDIDALLDAVNNDSVNNDSVNSAPVKSDSASDAEPEADVTDPDDIDALLDSVNNDSVNNDSVNSAPVKSDSASDAEPEADVTDPDDIDALLDSVNNDSVNNDSVNSAPVKSDSASDAEPEADVTDPDDIDALLDSVNNDSVNSASVKSDSASDAEPEADVTDPDDIDALLDSVNNDSVNNDSVNSAPVKSDSASDAEPEADVTDPDDIDALLDSVNNDSVNNDSVNSAPVKSDSASDAEPEADVTDPDDIDALLAATAGAAVGSVAEKVLSNNQADKEDLVESTKQKNADAPTDEKSIDDQLTDDENPLSDEDLKIQNEIAENEAKIAEFTAEYVTPFLTADFSDMLPTDNETNTDAADTNVESEDVDDIGDSLTASAVTEPLDNKSDDIGLNESDLNHLLTEDITEDKSEQADSLDDIELIPDFTDEDVLAELLAEDPNSAEADYEVSDELDADEVDIDELEVIKELDDVDFDELLANIEEESAESSLSETKGQSNSDSDDLDGDDIGDDLIASSISKDIDLNNDNDATPQQTESAEDYVSVDDLLSDSLDEGDNSEPYEKTNIDVGLGQYAQNNSGVDVDDNGSMSSKLDLAKMYIEMGDEENAQVILEEVIAKGDATQKAEAQAILDTL</sequence>
<dbReference type="RefSeq" id="WP_148747690.1">
    <property type="nucleotide sequence ID" value="NZ_PJAI02000004.1"/>
</dbReference>
<dbReference type="EMBL" id="PJAI02000004">
    <property type="protein sequence ID" value="TYK66457.1"/>
    <property type="molecule type" value="Genomic_DNA"/>
</dbReference>
<feature type="compositionally biased region" description="Basic and acidic residues" evidence="2">
    <location>
        <begin position="781"/>
        <end position="805"/>
    </location>
</feature>
<dbReference type="InterPro" id="IPR038440">
    <property type="entry name" value="FimV_C_sf"/>
</dbReference>
<evidence type="ECO:0000256" key="3">
    <source>
        <dbReference type="SAM" id="Phobius"/>
    </source>
</evidence>
<name>A0ABY3MZN0_9GAMM</name>
<evidence type="ECO:0000256" key="1">
    <source>
        <dbReference type="SAM" id="Coils"/>
    </source>
</evidence>
<reference evidence="5 6" key="1">
    <citation type="submission" date="2019-08" db="EMBL/GenBank/DDBJ databases">
        <title>Microbe sample from Colwellia echini.</title>
        <authorList>
            <person name="Christiansen L."/>
            <person name="Pathiraja D."/>
            <person name="Schultz-Johansen M."/>
            <person name="Choi I.-G."/>
            <person name="Stougaard P."/>
        </authorList>
    </citation>
    <scope>NUCLEOTIDE SEQUENCE [LARGE SCALE GENOMIC DNA]</scope>
    <source>
        <strain evidence="5 6">A3</strain>
    </source>
</reference>
<keyword evidence="3" id="KW-1133">Transmembrane helix</keyword>
<feature type="compositionally biased region" description="Acidic residues" evidence="2">
    <location>
        <begin position="700"/>
        <end position="716"/>
    </location>
</feature>
<feature type="transmembrane region" description="Helical" evidence="3">
    <location>
        <begin position="264"/>
        <end position="286"/>
    </location>
</feature>
<feature type="compositionally biased region" description="Acidic residues" evidence="2">
    <location>
        <begin position="449"/>
        <end position="466"/>
    </location>
</feature>
<feature type="compositionally biased region" description="Acidic residues" evidence="2">
    <location>
        <begin position="658"/>
        <end position="674"/>
    </location>
</feature>
<feature type="compositionally biased region" description="Acidic residues" evidence="2">
    <location>
        <begin position="621"/>
        <end position="637"/>
    </location>
</feature>
<feature type="compositionally biased region" description="Acidic residues" evidence="2">
    <location>
        <begin position="502"/>
        <end position="511"/>
    </location>
</feature>
<protein>
    <recommendedName>
        <fullName evidence="7">Pilus assembly protein FimV</fullName>
    </recommendedName>
</protein>
<feature type="region of interest" description="Disordered" evidence="2">
    <location>
        <begin position="943"/>
        <end position="962"/>
    </location>
</feature>
<feature type="compositionally biased region" description="Acidic residues" evidence="2">
    <location>
        <begin position="474"/>
        <end position="488"/>
    </location>
</feature>
<dbReference type="Proteomes" id="UP000815846">
    <property type="component" value="Unassembled WGS sequence"/>
</dbReference>
<dbReference type="InterPro" id="IPR020012">
    <property type="entry name" value="LysM_FimV"/>
</dbReference>
<gene>
    <name evidence="5" type="ORF">CWS31_005790</name>
</gene>
<keyword evidence="4" id="KW-0732">Signal</keyword>
<feature type="chain" id="PRO_5045464340" description="Pilus assembly protein FimV" evidence="4">
    <location>
        <begin position="27"/>
        <end position="1138"/>
    </location>
</feature>
<feature type="compositionally biased region" description="Low complexity" evidence="2">
    <location>
        <begin position="719"/>
        <end position="733"/>
    </location>
</feature>
<feature type="compositionally biased region" description="Low complexity" evidence="2">
    <location>
        <begin position="556"/>
        <end position="570"/>
    </location>
</feature>
<evidence type="ECO:0008006" key="7">
    <source>
        <dbReference type="Google" id="ProtNLM"/>
    </source>
</evidence>
<feature type="region of interest" description="Disordered" evidence="2">
    <location>
        <begin position="449"/>
        <end position="755"/>
    </location>
</feature>
<feature type="compositionally biased region" description="Low complexity" evidence="2">
    <location>
        <begin position="598"/>
        <end position="612"/>
    </location>
</feature>
<evidence type="ECO:0000256" key="4">
    <source>
        <dbReference type="SAM" id="SignalP"/>
    </source>
</evidence>
<evidence type="ECO:0000256" key="2">
    <source>
        <dbReference type="SAM" id="MobiDB-lite"/>
    </source>
</evidence>
<feature type="compositionally biased region" description="Acidic residues" evidence="2">
    <location>
        <begin position="742"/>
        <end position="755"/>
    </location>
</feature>
<feature type="compositionally biased region" description="Basic and acidic residues" evidence="2">
    <location>
        <begin position="489"/>
        <end position="501"/>
    </location>
</feature>
<dbReference type="NCBIfam" id="TIGR03505">
    <property type="entry name" value="FimV_core"/>
    <property type="match status" value="1"/>
</dbReference>
<keyword evidence="1" id="KW-0175">Coiled coil</keyword>